<proteinExistence type="predicted"/>
<dbReference type="InterPro" id="IPR008613">
    <property type="entry name" value="Excalibur_Ca-bd_domain"/>
</dbReference>
<reference evidence="3 4" key="1">
    <citation type="submission" date="2024-09" db="EMBL/GenBank/DDBJ databases">
        <authorList>
            <person name="Sun Q."/>
            <person name="Mori K."/>
        </authorList>
    </citation>
    <scope>NUCLEOTIDE SEQUENCE [LARGE SCALE GENOMIC DNA]</scope>
    <source>
        <strain evidence="3 4">TBRC 7907</strain>
    </source>
</reference>
<protein>
    <submittedName>
        <fullName evidence="3">Excalibur calcium-binding domain-containing protein</fullName>
    </submittedName>
</protein>
<evidence type="ECO:0000313" key="4">
    <source>
        <dbReference type="Proteomes" id="UP001589693"/>
    </source>
</evidence>
<comment type="caution">
    <text evidence="3">The sequence shown here is derived from an EMBL/GenBank/DDBJ whole genome shotgun (WGS) entry which is preliminary data.</text>
</comment>
<organism evidence="3 4">
    <name type="scientific">Allokutzneria oryzae</name>
    <dbReference type="NCBI Taxonomy" id="1378989"/>
    <lineage>
        <taxon>Bacteria</taxon>
        <taxon>Bacillati</taxon>
        <taxon>Actinomycetota</taxon>
        <taxon>Actinomycetes</taxon>
        <taxon>Pseudonocardiales</taxon>
        <taxon>Pseudonocardiaceae</taxon>
        <taxon>Allokutzneria</taxon>
    </lineage>
</organism>
<evidence type="ECO:0000256" key="1">
    <source>
        <dbReference type="SAM" id="SignalP"/>
    </source>
</evidence>
<dbReference type="EMBL" id="JBHLZU010000026">
    <property type="protein sequence ID" value="MFB9907941.1"/>
    <property type="molecule type" value="Genomic_DNA"/>
</dbReference>
<dbReference type="SMART" id="SM00894">
    <property type="entry name" value="Excalibur"/>
    <property type="match status" value="2"/>
</dbReference>
<dbReference type="RefSeq" id="WP_377858995.1">
    <property type="nucleotide sequence ID" value="NZ_JBHLZU010000026.1"/>
</dbReference>
<feature type="domain" description="Excalibur calcium-binding" evidence="2">
    <location>
        <begin position="86"/>
        <end position="123"/>
    </location>
</feature>
<feature type="signal peptide" evidence="1">
    <location>
        <begin position="1"/>
        <end position="25"/>
    </location>
</feature>
<dbReference type="Proteomes" id="UP001589693">
    <property type="component" value="Unassembled WGS sequence"/>
</dbReference>
<feature type="domain" description="Excalibur calcium-binding" evidence="2">
    <location>
        <begin position="142"/>
        <end position="179"/>
    </location>
</feature>
<feature type="chain" id="PRO_5047027185" evidence="1">
    <location>
        <begin position="26"/>
        <end position="179"/>
    </location>
</feature>
<name>A0ABV6A446_9PSEU</name>
<evidence type="ECO:0000259" key="2">
    <source>
        <dbReference type="SMART" id="SM00894"/>
    </source>
</evidence>
<dbReference type="Pfam" id="PF05901">
    <property type="entry name" value="Excalibur"/>
    <property type="match status" value="2"/>
</dbReference>
<sequence length="179" mass="18940">MRASEPAIRTTFLLLPLLLGLSACGGGTSDTSLGVPATSTTTTSATSTFMTQPTTTTVITTTMTTTTVTTTTVPPAPPAPPAVDPRFSTCQQALAKGYGPYYKGKDVEYGWYRDADSDGVVCEPAPITTKPKAVPQPGTDPRFGTCKEAKAKGYGPYYRGKDVEYGWYRDADSDGIVCE</sequence>
<keyword evidence="1" id="KW-0732">Signal</keyword>
<accession>A0ABV6A446</accession>
<gene>
    <name evidence="3" type="ORF">ACFFQA_28740</name>
</gene>
<evidence type="ECO:0000313" key="3">
    <source>
        <dbReference type="EMBL" id="MFB9907941.1"/>
    </source>
</evidence>
<dbReference type="PROSITE" id="PS51257">
    <property type="entry name" value="PROKAR_LIPOPROTEIN"/>
    <property type="match status" value="1"/>
</dbReference>
<keyword evidence="4" id="KW-1185">Reference proteome</keyword>